<evidence type="ECO:0000259" key="2">
    <source>
        <dbReference type="SMART" id="SM00763"/>
    </source>
</evidence>
<dbReference type="GO" id="GO:0016301">
    <property type="term" value="F:kinase activity"/>
    <property type="evidence" value="ECO:0007669"/>
    <property type="project" value="UniProtKB-KW"/>
</dbReference>
<name>A0ABD5Q3W7_9EURY</name>
<evidence type="ECO:0000313" key="4">
    <source>
        <dbReference type="Proteomes" id="UP001595945"/>
    </source>
</evidence>
<reference evidence="3 4" key="1">
    <citation type="journal article" date="2019" name="Int. J. Syst. Evol. Microbiol.">
        <title>The Global Catalogue of Microorganisms (GCM) 10K type strain sequencing project: providing services to taxonomists for standard genome sequencing and annotation.</title>
        <authorList>
            <consortium name="The Broad Institute Genomics Platform"/>
            <consortium name="The Broad Institute Genome Sequencing Center for Infectious Disease"/>
            <person name="Wu L."/>
            <person name="Ma J."/>
        </authorList>
    </citation>
    <scope>NUCLEOTIDE SEQUENCE [LARGE SCALE GENOMIC DNA]</scope>
    <source>
        <strain evidence="3 4">XZYJ18</strain>
    </source>
</reference>
<sequence>MATGHDDGRTGRDETPDRDASEFVEAADRELRETYEEPKSLTEFVDEAFRNPTVAAHASRYLLEAIESMGTRTVVEVGEEKERYRFFDDPANDGEHAILGNTEVLNAFVDDLRSIAAERGKAEKIIWFDGPTATGKSELKRCLVNGLREFSKTEEGRRYTVEWNIASATEARGLSYGEERAAADEENWFPSPVQANPLTVFPEEVRADILERINAEVEDHIDLKVDSKLDPFSREAYDYLEEQYRRTGEEDLFSAITDPNHLRVKNYVVDVGHGIGVLHSEDSGPPKERLVGSWMRGMLQELDSRGRKNPQAFSYDGVLSQGNGLLTIVEDAAQHADLLQKLLNVPDEKTVKLDKGIQMDIDTQLLIISNPDLEAQLNQHAEAGGADPLKALKRRLDRRRFKYLTNLSLEAELIRRELTNETDVWRADSYDELETLIREPLSVPVRNDDHGTGVGQRELAPHAVEAAALYSVVTRLDGEDVPAGLDLVDKAKLFDRGYLLDGDDRLDKDDFEFADDADDGEQGIPVTYTRDVIADLLNDESERAHAEYPVEEVIMPRDILNAMAEGLTGAPVFSTAERTEYENRLVPVKNHIFQRQEEDVLDAMMRDKRVDEETVEEYIEHVYAWATDEQVENDRGEHVEPDALKMKVFETDHLGRFSPESYGADHGPSPAVEEFRRNKVITALNRHAWENRDEDFSVSDIDPKEIPIIKTVLANYDWDDVRRVYEDFDPNQWADPPSDTETAAVKEKTLANLVEMFGYSEASAELTSRHVMSQVSYKWD</sequence>
<accession>A0ABD5Q3W7</accession>
<protein>
    <submittedName>
        <fullName evidence="3">PrkA family serine protein kinase</fullName>
    </submittedName>
</protein>
<dbReference type="RefSeq" id="WP_254269029.1">
    <property type="nucleotide sequence ID" value="NZ_CP100400.1"/>
</dbReference>
<dbReference type="PANTHER" id="PTHR30267">
    <property type="entry name" value="PROTEIN KINASE PRKA"/>
    <property type="match status" value="1"/>
</dbReference>
<organism evidence="3 4">
    <name type="scientific">Halorussus aquaticus</name>
    <dbReference type="NCBI Taxonomy" id="2953748"/>
    <lineage>
        <taxon>Archaea</taxon>
        <taxon>Methanobacteriati</taxon>
        <taxon>Methanobacteriota</taxon>
        <taxon>Stenosarchaea group</taxon>
        <taxon>Halobacteria</taxon>
        <taxon>Halobacteriales</taxon>
        <taxon>Haladaptataceae</taxon>
        <taxon>Halorussus</taxon>
    </lineage>
</organism>
<dbReference type="PANTHER" id="PTHR30267:SF2">
    <property type="entry name" value="PROTEIN PRKA"/>
    <property type="match status" value="1"/>
</dbReference>
<comment type="caution">
    <text evidence="3">The sequence shown here is derived from an EMBL/GenBank/DDBJ whole genome shotgun (WGS) entry which is preliminary data.</text>
</comment>
<dbReference type="Pfam" id="PF06798">
    <property type="entry name" value="PrkA"/>
    <property type="match status" value="1"/>
</dbReference>
<dbReference type="SMART" id="SM00763">
    <property type="entry name" value="AAA_PrkA"/>
    <property type="match status" value="1"/>
</dbReference>
<dbReference type="EMBL" id="JBHSHT010000002">
    <property type="protein sequence ID" value="MFC4825280.1"/>
    <property type="molecule type" value="Genomic_DNA"/>
</dbReference>
<dbReference type="GeneID" id="73044009"/>
<evidence type="ECO:0000256" key="1">
    <source>
        <dbReference type="SAM" id="MobiDB-lite"/>
    </source>
</evidence>
<feature type="region of interest" description="Disordered" evidence="1">
    <location>
        <begin position="1"/>
        <end position="32"/>
    </location>
</feature>
<keyword evidence="4" id="KW-1185">Reference proteome</keyword>
<keyword evidence="3" id="KW-0418">Kinase</keyword>
<evidence type="ECO:0000313" key="3">
    <source>
        <dbReference type="EMBL" id="MFC4825280.1"/>
    </source>
</evidence>
<keyword evidence="3" id="KW-0808">Transferase</keyword>
<proteinExistence type="predicted"/>
<feature type="domain" description="PrkA AAA" evidence="2">
    <location>
        <begin position="39"/>
        <end position="483"/>
    </location>
</feature>
<dbReference type="AlphaFoldDB" id="A0ABD5Q3W7"/>
<dbReference type="InterPro" id="IPR010650">
    <property type="entry name" value="PrkA_C"/>
</dbReference>
<dbReference type="Proteomes" id="UP001595945">
    <property type="component" value="Unassembled WGS sequence"/>
</dbReference>
<dbReference type="InterPro" id="IPR013153">
    <property type="entry name" value="Prk_AAA"/>
</dbReference>
<gene>
    <name evidence="3" type="ORF">ACFO9K_13530</name>
</gene>